<organism evidence="2 3">
    <name type="scientific">Halorhabdus utahensis (strain DSM 12940 / JCM 11049 / AX-2)</name>
    <dbReference type="NCBI Taxonomy" id="519442"/>
    <lineage>
        <taxon>Archaea</taxon>
        <taxon>Methanobacteriati</taxon>
        <taxon>Methanobacteriota</taxon>
        <taxon>Stenosarchaea group</taxon>
        <taxon>Halobacteria</taxon>
        <taxon>Halobacteriales</taxon>
        <taxon>Haloarculaceae</taxon>
        <taxon>Halorhabdus</taxon>
    </lineage>
</organism>
<dbReference type="Proteomes" id="UP000002071">
    <property type="component" value="Chromosome"/>
</dbReference>
<evidence type="ECO:0000313" key="3">
    <source>
        <dbReference type="Proteomes" id="UP000002071"/>
    </source>
</evidence>
<reference evidence="2 3" key="1">
    <citation type="journal article" date="2009" name="Stand. Genomic Sci.">
        <title>Complete genome sequence of Halorhabdus utahensis type strain (AX-2).</title>
        <authorList>
            <person name="Anderson I."/>
            <person name="Tindall B.J."/>
            <person name="Pomrenke H."/>
            <person name="Goker M."/>
            <person name="Lapidus A."/>
            <person name="Nolan M."/>
            <person name="Copeland A."/>
            <person name="Glavina Del Rio T."/>
            <person name="Chen F."/>
            <person name="Tice H."/>
            <person name="Cheng J.F."/>
            <person name="Lucas S."/>
            <person name="Chertkov O."/>
            <person name="Bruce D."/>
            <person name="Brettin T."/>
            <person name="Detter J.C."/>
            <person name="Han C."/>
            <person name="Goodwin L."/>
            <person name="Land M."/>
            <person name="Hauser L."/>
            <person name="Chang Y.J."/>
            <person name="Jeffries C.D."/>
            <person name="Pitluck S."/>
            <person name="Pati A."/>
            <person name="Mavromatis K."/>
            <person name="Ivanova N."/>
            <person name="Ovchinnikova G."/>
            <person name="Chen A."/>
            <person name="Palaniappan K."/>
            <person name="Chain P."/>
            <person name="Rohde M."/>
            <person name="Bristow J."/>
            <person name="Eisen J.A."/>
            <person name="Markowitz V."/>
            <person name="Hugenholtz P."/>
            <person name="Kyrpides N.C."/>
            <person name="Klenk H.P."/>
        </authorList>
    </citation>
    <scope>NUCLEOTIDE SEQUENCE [LARGE SCALE GENOMIC DNA]</scope>
    <source>
        <strain evidence="3">DSM 12940 / JCM 11049 / AX-2</strain>
    </source>
</reference>
<keyword evidence="3" id="KW-1185">Reference proteome</keyword>
<gene>
    <name evidence="2" type="ordered locus">Huta_0467</name>
</gene>
<sequence>MDSSLTESDMQRISEFASMPKYERDPEMLLPESDD</sequence>
<dbReference type="HOGENOM" id="CLU_213588_1_0_2"/>
<name>C7NS47_HALUD</name>
<dbReference type="EMBL" id="CP001687">
    <property type="protein sequence ID" value="ACV10654.1"/>
    <property type="molecule type" value="Genomic_DNA"/>
</dbReference>
<dbReference type="eggNOG" id="arCOG08143">
    <property type="taxonomic scope" value="Archaea"/>
</dbReference>
<proteinExistence type="predicted"/>
<feature type="region of interest" description="Disordered" evidence="1">
    <location>
        <begin position="1"/>
        <end position="35"/>
    </location>
</feature>
<dbReference type="KEGG" id="hut:Huta_0467"/>
<protein>
    <submittedName>
        <fullName evidence="2">Uncharacterized protein</fullName>
    </submittedName>
</protein>
<evidence type="ECO:0000313" key="2">
    <source>
        <dbReference type="EMBL" id="ACV10654.1"/>
    </source>
</evidence>
<dbReference type="AlphaFoldDB" id="C7NS47"/>
<accession>C7NS47</accession>
<evidence type="ECO:0000256" key="1">
    <source>
        <dbReference type="SAM" id="MobiDB-lite"/>
    </source>
</evidence>